<keyword evidence="2" id="KW-0732">Signal</keyword>
<dbReference type="InterPro" id="IPR012480">
    <property type="entry name" value="Hepar_II_III_C"/>
</dbReference>
<protein>
    <submittedName>
        <fullName evidence="7">Heparinase II/III-like protein</fullName>
    </submittedName>
</protein>
<dbReference type="STRING" id="1194090.SAMN05443144_11816"/>
<feature type="domain" description="Heparin-sulfate lyase N-terminal" evidence="6">
    <location>
        <begin position="74"/>
        <end position="392"/>
    </location>
</feature>
<dbReference type="Gene3D" id="1.50.10.100">
    <property type="entry name" value="Chondroitin AC/alginate lyase"/>
    <property type="match status" value="1"/>
</dbReference>
<keyword evidence="3" id="KW-0574">Periplasm</keyword>
<dbReference type="GO" id="GO:0042597">
    <property type="term" value="C:periplasmic space"/>
    <property type="evidence" value="ECO:0007669"/>
    <property type="project" value="UniProtKB-SubCell"/>
</dbReference>
<dbReference type="Gene3D" id="2.70.98.70">
    <property type="match status" value="1"/>
</dbReference>
<evidence type="ECO:0000256" key="3">
    <source>
        <dbReference type="ARBA" id="ARBA00022764"/>
    </source>
</evidence>
<dbReference type="InterPro" id="IPR008929">
    <property type="entry name" value="Chondroitin_lyas"/>
</dbReference>
<sequence>MINYEMPCRKHNGICFLVFLISTVCGWGLGIAQSIDGGSGTAEATAAAGDSISWQEMTSVEDLHALYPGRILLVFDHLDLEREGLKKVKHAYESGNIPKAAKELLAYYESSTAKERMSVEAAPVSDRTVPAADSIVNDIITIQGVSDRVPRSEEGHLEWGHTGPADDMEYAWLHNRHSTVGTLLEAWQDSGNPRYARYIDHYIKDWIISSWPYPEVKSSTAMWRGLEVTGRVRNWMPAFFNLIDTGYLSPATQLLILSSLPEHAHYLRNFHAQGNWLTMEISGLATIAAYWPEFGKSSDWLAYSIDTMVASMKEQVYPDGVQAELTSHYHQVALRNFSQFMEICESANISLPDFYLETLVDMWHYLAATMRPDGHGLLNNDSDLDDNRELIKEAASRYRRGDWEYIASNGQMGTRPEGGPSFLFPWAGHLVSRDGYETGAHWSFFDMGPWGIGHQHNDKLHLSIAAFGRDMLVDAGRFAYRGRVAERFRDYAKSSASHNLVLIDGKGQGAGPERATEPIANDKVKIAGDFDYASASFGRFPELDGKAEHRRSLFYVRGAFWVVADQITTDRPRTIETLWHWHPEISVREKEQGVVSSDHPRGNLQIIPVGKTNGNIELIKGRDEPEVQGWYSREYNNYEPGTATVYRSRVESDDTFIWLLYPSKEADPELETEILSRDREGIEISVSVPGRGSWEIVVPFANSGDARLEKIVP</sequence>
<proteinExistence type="predicted"/>
<evidence type="ECO:0000256" key="1">
    <source>
        <dbReference type="ARBA" id="ARBA00004418"/>
    </source>
</evidence>
<evidence type="ECO:0000259" key="6">
    <source>
        <dbReference type="Pfam" id="PF16889"/>
    </source>
</evidence>
<dbReference type="EMBL" id="FQUS01000018">
    <property type="protein sequence ID" value="SHG06505.1"/>
    <property type="molecule type" value="Genomic_DNA"/>
</dbReference>
<dbReference type="Pfam" id="PF16889">
    <property type="entry name" value="Hepar_II_III_N"/>
    <property type="match status" value="1"/>
</dbReference>
<reference evidence="7 8" key="1">
    <citation type="submission" date="2016-11" db="EMBL/GenBank/DDBJ databases">
        <authorList>
            <person name="Jaros S."/>
            <person name="Januszkiewicz K."/>
            <person name="Wedrychowicz H."/>
        </authorList>
    </citation>
    <scope>NUCLEOTIDE SEQUENCE [LARGE SCALE GENOMIC DNA]</scope>
    <source>
        <strain evidence="7 8">DSM 21986</strain>
    </source>
</reference>
<evidence type="ECO:0000313" key="8">
    <source>
        <dbReference type="Proteomes" id="UP000184041"/>
    </source>
</evidence>
<dbReference type="Proteomes" id="UP000184041">
    <property type="component" value="Unassembled WGS sequence"/>
</dbReference>
<feature type="domain" description="Heparinase II/III-like C-terminal" evidence="5">
    <location>
        <begin position="420"/>
        <end position="656"/>
    </location>
</feature>
<dbReference type="PANTHER" id="PTHR39210">
    <property type="entry name" value="HEPARIN-SULFATE LYASE"/>
    <property type="match status" value="1"/>
</dbReference>
<name>A0A1M5GS10_9BACT</name>
<organism evidence="7 8">
    <name type="scientific">Fodinibius roseus</name>
    <dbReference type="NCBI Taxonomy" id="1194090"/>
    <lineage>
        <taxon>Bacteria</taxon>
        <taxon>Pseudomonadati</taxon>
        <taxon>Balneolota</taxon>
        <taxon>Balneolia</taxon>
        <taxon>Balneolales</taxon>
        <taxon>Balneolaceae</taxon>
        <taxon>Fodinibius</taxon>
    </lineage>
</organism>
<evidence type="ECO:0000256" key="2">
    <source>
        <dbReference type="ARBA" id="ARBA00022729"/>
    </source>
</evidence>
<evidence type="ECO:0000313" key="7">
    <source>
        <dbReference type="EMBL" id="SHG06505.1"/>
    </source>
</evidence>
<accession>A0A1M5GS10</accession>
<dbReference type="InterPro" id="IPR031680">
    <property type="entry name" value="Hepar_II_III_N"/>
</dbReference>
<dbReference type="SUPFAM" id="SSF48230">
    <property type="entry name" value="Chondroitin AC/alginate lyase"/>
    <property type="match status" value="1"/>
</dbReference>
<gene>
    <name evidence="7" type="ORF">SAMN05443144_11816</name>
</gene>
<dbReference type="Pfam" id="PF07940">
    <property type="entry name" value="Hepar_II_III_C"/>
    <property type="match status" value="1"/>
</dbReference>
<dbReference type="AlphaFoldDB" id="A0A1M5GS10"/>
<keyword evidence="8" id="KW-1185">Reference proteome</keyword>
<keyword evidence="4" id="KW-0456">Lyase</keyword>
<comment type="subcellular location">
    <subcellularLocation>
        <location evidence="1">Periplasm</location>
    </subcellularLocation>
</comment>
<dbReference type="PANTHER" id="PTHR39210:SF1">
    <property type="entry name" value="HEPARIN-SULFATE LYASE"/>
    <property type="match status" value="1"/>
</dbReference>
<evidence type="ECO:0000259" key="5">
    <source>
        <dbReference type="Pfam" id="PF07940"/>
    </source>
</evidence>
<dbReference type="GO" id="GO:0016829">
    <property type="term" value="F:lyase activity"/>
    <property type="evidence" value="ECO:0007669"/>
    <property type="project" value="UniProtKB-KW"/>
</dbReference>
<evidence type="ECO:0000256" key="4">
    <source>
        <dbReference type="ARBA" id="ARBA00023239"/>
    </source>
</evidence>